<reference evidence="1 2" key="1">
    <citation type="journal article" date="2024" name="Plant Biotechnol. J.">
        <title>Dendrobium thyrsiflorum genome and its molecular insights into genes involved in important horticultural traits.</title>
        <authorList>
            <person name="Chen B."/>
            <person name="Wang J.Y."/>
            <person name="Zheng P.J."/>
            <person name="Li K.L."/>
            <person name="Liang Y.M."/>
            <person name="Chen X.F."/>
            <person name="Zhang C."/>
            <person name="Zhao X."/>
            <person name="He X."/>
            <person name="Zhang G.Q."/>
            <person name="Liu Z.J."/>
            <person name="Xu Q."/>
        </authorList>
    </citation>
    <scope>NUCLEOTIDE SEQUENCE [LARGE SCALE GENOMIC DNA]</scope>
    <source>
        <strain evidence="1">GZMU011</strain>
    </source>
</reference>
<dbReference type="AlphaFoldDB" id="A0ABD0V5G7"/>
<keyword evidence="2" id="KW-1185">Reference proteome</keyword>
<dbReference type="EMBL" id="JANQDX010000010">
    <property type="protein sequence ID" value="KAL0917826.1"/>
    <property type="molecule type" value="Genomic_DNA"/>
</dbReference>
<name>A0ABD0V5G7_DENTH</name>
<evidence type="ECO:0000313" key="2">
    <source>
        <dbReference type="Proteomes" id="UP001552299"/>
    </source>
</evidence>
<organism evidence="1 2">
    <name type="scientific">Dendrobium thyrsiflorum</name>
    <name type="common">Pinecone-like raceme dendrobium</name>
    <name type="synonym">Orchid</name>
    <dbReference type="NCBI Taxonomy" id="117978"/>
    <lineage>
        <taxon>Eukaryota</taxon>
        <taxon>Viridiplantae</taxon>
        <taxon>Streptophyta</taxon>
        <taxon>Embryophyta</taxon>
        <taxon>Tracheophyta</taxon>
        <taxon>Spermatophyta</taxon>
        <taxon>Magnoliopsida</taxon>
        <taxon>Liliopsida</taxon>
        <taxon>Asparagales</taxon>
        <taxon>Orchidaceae</taxon>
        <taxon>Epidendroideae</taxon>
        <taxon>Malaxideae</taxon>
        <taxon>Dendrobiinae</taxon>
        <taxon>Dendrobium</taxon>
    </lineage>
</organism>
<sequence>MLGTADYNRPLYVTAESDSMIISQILIDPGSSINLMSLKALRSLCLDVKHLKPDKLMSSGGIWKFKPLQLRFTLNMAIIEVSNHMHYKFFALAHSGCFVEKRLVDFGEFISRNLRVYLACELVFFFVSSYKNLRVFFVLASNLFLLYASDHSICILLLSIFKAQRLVVWKVVGGEQGSKFGSLVEDKAWLISAVVDRLVCNL</sequence>
<protein>
    <submittedName>
        <fullName evidence="1">Uncharacterized protein</fullName>
    </submittedName>
</protein>
<evidence type="ECO:0000313" key="1">
    <source>
        <dbReference type="EMBL" id="KAL0917826.1"/>
    </source>
</evidence>
<proteinExistence type="predicted"/>
<dbReference type="Proteomes" id="UP001552299">
    <property type="component" value="Unassembled WGS sequence"/>
</dbReference>
<comment type="caution">
    <text evidence="1">The sequence shown here is derived from an EMBL/GenBank/DDBJ whole genome shotgun (WGS) entry which is preliminary data.</text>
</comment>
<accession>A0ABD0V5G7</accession>
<gene>
    <name evidence="1" type="ORF">M5K25_012921</name>
</gene>